<dbReference type="InParanoid" id="A0A0C3F4M2"/>
<proteinExistence type="predicted"/>
<organism evidence="2 3">
    <name type="scientific">Piloderma croceum (strain F 1598)</name>
    <dbReference type="NCBI Taxonomy" id="765440"/>
    <lineage>
        <taxon>Eukaryota</taxon>
        <taxon>Fungi</taxon>
        <taxon>Dikarya</taxon>
        <taxon>Basidiomycota</taxon>
        <taxon>Agaricomycotina</taxon>
        <taxon>Agaricomycetes</taxon>
        <taxon>Agaricomycetidae</taxon>
        <taxon>Atheliales</taxon>
        <taxon>Atheliaceae</taxon>
        <taxon>Piloderma</taxon>
    </lineage>
</organism>
<dbReference type="InterPro" id="IPR046341">
    <property type="entry name" value="SET_dom_sf"/>
</dbReference>
<gene>
    <name evidence="2" type="ORF">PILCRDRAFT_827710</name>
</gene>
<dbReference type="PROSITE" id="PS50280">
    <property type="entry name" value="SET"/>
    <property type="match status" value="1"/>
</dbReference>
<dbReference type="PANTHER" id="PTHR47643:SF2">
    <property type="entry name" value="TPR DOMAIN PROTEIN (AFU_ORTHOLOGUE AFUA_5G12710)"/>
    <property type="match status" value="1"/>
</dbReference>
<dbReference type="SUPFAM" id="SSF82199">
    <property type="entry name" value="SET domain"/>
    <property type="match status" value="1"/>
</dbReference>
<dbReference type="Gene3D" id="2.170.270.10">
    <property type="entry name" value="SET domain"/>
    <property type="match status" value="1"/>
</dbReference>
<sequence length="622" mass="69102">MLSHSLDVDKLLSIEAINCSIERLQRAMSFSVIGQADGCDKGDSALHTAIEYKDEGNAHFQRASYLAAALSWSRGLRIEPNNDLLLLNRSLGYLKIEWYEAALRDSEAVLARCSTAEHVAKAGSRAAWAEYGLGQYKNALQRFELYDGILPLTQWISRCKQRIREQSTGDYKWATLFKEWQVKYRKDSIPIPRLDIADYIGPVEVRAMDSRGGGRGVVATRDIKSGELLVMSKPFTSAYPSELSPRGHLLYKAGSLHVVRTCKDMLTPKVVEKIIGRPECAALVMNLYPGAGFPSPANTYSLSPITSPLEVPLHVDGNLDIAHINAIIDFNCFAANSIREAEFTKTIDAHEPAALHLLPSLFNHACFTNTVRYSLGDAMVMRANQDICCGTELTTAYAGGGNHLTRAQSLTRLLGHELCNCKLCTLDRADGDEACRKREKILLEYERTKEGLNRSKVPLSSVGFENNYKCHIDAIENTYAPERGYLRPATFLLHLGLAQTYMERAAENYDISLYDKARISIFACLAAVGVVRKQTLIGNGTYIPIASDNLPCTGAHEDAVICMAQVAMTYHCQGKRLEAQEWVRAANWLHAACRGGDVTFFDARFNGFLREINPGLLELFRT</sequence>
<dbReference type="PANTHER" id="PTHR47643">
    <property type="entry name" value="TPR DOMAIN PROTEIN (AFU_ORTHOLOGUE AFUA_5G12710)"/>
    <property type="match status" value="1"/>
</dbReference>
<reference evidence="3" key="2">
    <citation type="submission" date="2015-01" db="EMBL/GenBank/DDBJ databases">
        <title>Evolutionary Origins and Diversification of the Mycorrhizal Mutualists.</title>
        <authorList>
            <consortium name="DOE Joint Genome Institute"/>
            <consortium name="Mycorrhizal Genomics Consortium"/>
            <person name="Kohler A."/>
            <person name="Kuo A."/>
            <person name="Nagy L.G."/>
            <person name="Floudas D."/>
            <person name="Copeland A."/>
            <person name="Barry K.W."/>
            <person name="Cichocki N."/>
            <person name="Veneault-Fourrey C."/>
            <person name="LaButti K."/>
            <person name="Lindquist E.A."/>
            <person name="Lipzen A."/>
            <person name="Lundell T."/>
            <person name="Morin E."/>
            <person name="Murat C."/>
            <person name="Riley R."/>
            <person name="Ohm R."/>
            <person name="Sun H."/>
            <person name="Tunlid A."/>
            <person name="Henrissat B."/>
            <person name="Grigoriev I.V."/>
            <person name="Hibbett D.S."/>
            <person name="Martin F."/>
        </authorList>
    </citation>
    <scope>NUCLEOTIDE SEQUENCE [LARGE SCALE GENOMIC DNA]</scope>
    <source>
        <strain evidence="3">F 1598</strain>
    </source>
</reference>
<evidence type="ECO:0000313" key="3">
    <source>
        <dbReference type="Proteomes" id="UP000054166"/>
    </source>
</evidence>
<dbReference type="EMBL" id="KN833052">
    <property type="protein sequence ID" value="KIM75004.1"/>
    <property type="molecule type" value="Genomic_DNA"/>
</dbReference>
<protein>
    <recommendedName>
        <fullName evidence="1">SET domain-containing protein</fullName>
    </recommendedName>
</protein>
<evidence type="ECO:0000313" key="2">
    <source>
        <dbReference type="EMBL" id="KIM75004.1"/>
    </source>
</evidence>
<dbReference type="Pfam" id="PF00856">
    <property type="entry name" value="SET"/>
    <property type="match status" value="1"/>
</dbReference>
<feature type="domain" description="SET" evidence="1">
    <location>
        <begin position="192"/>
        <end position="398"/>
    </location>
</feature>
<dbReference type="InterPro" id="IPR001214">
    <property type="entry name" value="SET_dom"/>
</dbReference>
<dbReference type="Proteomes" id="UP000054166">
    <property type="component" value="Unassembled WGS sequence"/>
</dbReference>
<name>A0A0C3F4M2_PILCF</name>
<reference evidence="2 3" key="1">
    <citation type="submission" date="2014-04" db="EMBL/GenBank/DDBJ databases">
        <authorList>
            <consortium name="DOE Joint Genome Institute"/>
            <person name="Kuo A."/>
            <person name="Tarkka M."/>
            <person name="Buscot F."/>
            <person name="Kohler A."/>
            <person name="Nagy L.G."/>
            <person name="Floudas D."/>
            <person name="Copeland A."/>
            <person name="Barry K.W."/>
            <person name="Cichocki N."/>
            <person name="Veneault-Fourrey C."/>
            <person name="LaButti K."/>
            <person name="Lindquist E.A."/>
            <person name="Lipzen A."/>
            <person name="Lundell T."/>
            <person name="Morin E."/>
            <person name="Murat C."/>
            <person name="Sun H."/>
            <person name="Tunlid A."/>
            <person name="Henrissat B."/>
            <person name="Grigoriev I.V."/>
            <person name="Hibbett D.S."/>
            <person name="Martin F."/>
            <person name="Nordberg H.P."/>
            <person name="Cantor M.N."/>
            <person name="Hua S.X."/>
        </authorList>
    </citation>
    <scope>NUCLEOTIDE SEQUENCE [LARGE SCALE GENOMIC DNA]</scope>
    <source>
        <strain evidence="2 3">F 1598</strain>
    </source>
</reference>
<dbReference type="InterPro" id="IPR011990">
    <property type="entry name" value="TPR-like_helical_dom_sf"/>
</dbReference>
<dbReference type="AlphaFoldDB" id="A0A0C3F4M2"/>
<dbReference type="InterPro" id="IPR053209">
    <property type="entry name" value="Gramillin-biosynth_MTr"/>
</dbReference>
<dbReference type="OrthoDB" id="5945798at2759"/>
<dbReference type="STRING" id="765440.A0A0C3F4M2"/>
<keyword evidence="3" id="KW-1185">Reference proteome</keyword>
<dbReference type="HOGENOM" id="CLU_009043_0_0_1"/>
<accession>A0A0C3F4M2</accession>
<evidence type="ECO:0000259" key="1">
    <source>
        <dbReference type="PROSITE" id="PS50280"/>
    </source>
</evidence>
<dbReference type="Gene3D" id="1.25.40.10">
    <property type="entry name" value="Tetratricopeptide repeat domain"/>
    <property type="match status" value="1"/>
</dbReference>
<dbReference type="SUPFAM" id="SSF48452">
    <property type="entry name" value="TPR-like"/>
    <property type="match status" value="1"/>
</dbReference>